<evidence type="ECO:0000259" key="1">
    <source>
        <dbReference type="Pfam" id="PF05685"/>
    </source>
</evidence>
<evidence type="ECO:0000313" key="3">
    <source>
        <dbReference type="Proteomes" id="UP000191931"/>
    </source>
</evidence>
<accession>A0A1W1HKT1</accession>
<dbReference type="SUPFAM" id="SSF52980">
    <property type="entry name" value="Restriction endonuclease-like"/>
    <property type="match status" value="1"/>
</dbReference>
<dbReference type="EMBL" id="FWEV01000331">
    <property type="protein sequence ID" value="SLM33063.1"/>
    <property type="molecule type" value="Genomic_DNA"/>
</dbReference>
<dbReference type="Pfam" id="PF05685">
    <property type="entry name" value="Uma2"/>
    <property type="match status" value="1"/>
</dbReference>
<dbReference type="Proteomes" id="UP000191931">
    <property type="component" value="Unassembled WGS sequence"/>
</dbReference>
<sequence length="212" mass="24730">MTRESEKLFGSGLSRLGVKRMIPQEKIKMTPDEYLELEENSDTKHEYFHGEVFAMVGARKNHNIISFNISRELGNQIKKTPCMGFGNDQRVKIDADKYVYPDIVVACDEIIFLEDELDSLINPVLIMEILSNSTEIFDRGDKFQYYQSIDSLKEYILVSQHKCLVEQFVRNKENHTWTYTAYPNIDQTLSLESVKCDLPLSEIYYRVDFDTL</sequence>
<dbReference type="PANTHER" id="PTHR36558:SF1">
    <property type="entry name" value="RESTRICTION ENDONUCLEASE DOMAIN-CONTAINING PROTEIN-RELATED"/>
    <property type="match status" value="1"/>
</dbReference>
<gene>
    <name evidence="2" type="ORF">MTBBW1_850051</name>
</gene>
<proteinExistence type="predicted"/>
<feature type="domain" description="Putative restriction endonuclease" evidence="1">
    <location>
        <begin position="32"/>
        <end position="193"/>
    </location>
</feature>
<organism evidence="2 3">
    <name type="scientific">Desulfamplus magnetovallimortis</name>
    <dbReference type="NCBI Taxonomy" id="1246637"/>
    <lineage>
        <taxon>Bacteria</taxon>
        <taxon>Pseudomonadati</taxon>
        <taxon>Thermodesulfobacteriota</taxon>
        <taxon>Desulfobacteria</taxon>
        <taxon>Desulfobacterales</taxon>
        <taxon>Desulfobacteraceae</taxon>
        <taxon>Desulfamplus</taxon>
    </lineage>
</organism>
<dbReference type="CDD" id="cd06260">
    <property type="entry name" value="DUF820-like"/>
    <property type="match status" value="1"/>
</dbReference>
<protein>
    <recommendedName>
        <fullName evidence="1">Putative restriction endonuclease domain-containing protein</fullName>
    </recommendedName>
</protein>
<dbReference type="PANTHER" id="PTHR36558">
    <property type="entry name" value="GLR1098 PROTEIN"/>
    <property type="match status" value="1"/>
</dbReference>
<dbReference type="RefSeq" id="WP_342743891.1">
    <property type="nucleotide sequence ID" value="NZ_LT828544.1"/>
</dbReference>
<dbReference type="AlphaFoldDB" id="A0A1W1HKT1"/>
<keyword evidence="3" id="KW-1185">Reference proteome</keyword>
<evidence type="ECO:0000313" key="2">
    <source>
        <dbReference type="EMBL" id="SLM33063.1"/>
    </source>
</evidence>
<dbReference type="InterPro" id="IPR011335">
    <property type="entry name" value="Restrct_endonuc-II-like"/>
</dbReference>
<reference evidence="2 3" key="1">
    <citation type="submission" date="2017-03" db="EMBL/GenBank/DDBJ databases">
        <authorList>
            <person name="Afonso C.L."/>
            <person name="Miller P.J."/>
            <person name="Scott M.A."/>
            <person name="Spackman E."/>
            <person name="Goraichik I."/>
            <person name="Dimitrov K.M."/>
            <person name="Suarez D.L."/>
            <person name="Swayne D.E."/>
        </authorList>
    </citation>
    <scope>NUCLEOTIDE SEQUENCE [LARGE SCALE GENOMIC DNA]</scope>
    <source>
        <strain evidence="2">PRJEB14757</strain>
    </source>
</reference>
<name>A0A1W1HKT1_9BACT</name>
<dbReference type="InterPro" id="IPR008538">
    <property type="entry name" value="Uma2"/>
</dbReference>
<dbReference type="InterPro" id="IPR012296">
    <property type="entry name" value="Nuclease_put_TT1808"/>
</dbReference>
<dbReference type="Gene3D" id="3.90.1570.10">
    <property type="entry name" value="tt1808, chain A"/>
    <property type="match status" value="1"/>
</dbReference>